<organism evidence="2 3">
    <name type="scientific">Jimgerdemannia flammicorona</name>
    <dbReference type="NCBI Taxonomy" id="994334"/>
    <lineage>
        <taxon>Eukaryota</taxon>
        <taxon>Fungi</taxon>
        <taxon>Fungi incertae sedis</taxon>
        <taxon>Mucoromycota</taxon>
        <taxon>Mucoromycotina</taxon>
        <taxon>Endogonomycetes</taxon>
        <taxon>Endogonales</taxon>
        <taxon>Endogonaceae</taxon>
        <taxon>Jimgerdemannia</taxon>
    </lineage>
</organism>
<evidence type="ECO:0000256" key="1">
    <source>
        <dbReference type="SAM" id="MobiDB-lite"/>
    </source>
</evidence>
<dbReference type="EMBL" id="RBNJ01003677">
    <property type="protein sequence ID" value="RUS30655.1"/>
    <property type="molecule type" value="Genomic_DNA"/>
</dbReference>
<evidence type="ECO:0000313" key="3">
    <source>
        <dbReference type="Proteomes" id="UP000274822"/>
    </source>
</evidence>
<feature type="region of interest" description="Disordered" evidence="1">
    <location>
        <begin position="1109"/>
        <end position="1205"/>
    </location>
</feature>
<protein>
    <submittedName>
        <fullName evidence="2">Uncharacterized protein</fullName>
    </submittedName>
</protein>
<feature type="region of interest" description="Disordered" evidence="1">
    <location>
        <begin position="920"/>
        <end position="947"/>
    </location>
</feature>
<feature type="compositionally biased region" description="Basic and acidic residues" evidence="1">
    <location>
        <begin position="1406"/>
        <end position="1419"/>
    </location>
</feature>
<dbReference type="Proteomes" id="UP000274822">
    <property type="component" value="Unassembled WGS sequence"/>
</dbReference>
<feature type="region of interest" description="Disordered" evidence="1">
    <location>
        <begin position="971"/>
        <end position="1079"/>
    </location>
</feature>
<feature type="region of interest" description="Disordered" evidence="1">
    <location>
        <begin position="1406"/>
        <end position="1461"/>
    </location>
</feature>
<evidence type="ECO:0000313" key="2">
    <source>
        <dbReference type="EMBL" id="RUS30655.1"/>
    </source>
</evidence>
<feature type="compositionally biased region" description="Basic and acidic residues" evidence="1">
    <location>
        <begin position="1196"/>
        <end position="1205"/>
    </location>
</feature>
<reference evidence="2 3" key="1">
    <citation type="journal article" date="2018" name="New Phytol.">
        <title>Phylogenomics of Endogonaceae and evolution of mycorrhizas within Mucoromycota.</title>
        <authorList>
            <person name="Chang Y."/>
            <person name="Desiro A."/>
            <person name="Na H."/>
            <person name="Sandor L."/>
            <person name="Lipzen A."/>
            <person name="Clum A."/>
            <person name="Barry K."/>
            <person name="Grigoriev I.V."/>
            <person name="Martin F.M."/>
            <person name="Stajich J.E."/>
            <person name="Smith M.E."/>
            <person name="Bonito G."/>
            <person name="Spatafora J.W."/>
        </authorList>
    </citation>
    <scope>NUCLEOTIDE SEQUENCE [LARGE SCALE GENOMIC DNA]</scope>
    <source>
        <strain evidence="2 3">AD002</strain>
    </source>
</reference>
<gene>
    <name evidence="2" type="ORF">BC938DRAFT_479109</name>
</gene>
<feature type="compositionally biased region" description="Low complexity" evidence="1">
    <location>
        <begin position="1039"/>
        <end position="1057"/>
    </location>
</feature>
<feature type="compositionally biased region" description="Low complexity" evidence="1">
    <location>
        <begin position="1149"/>
        <end position="1160"/>
    </location>
</feature>
<feature type="region of interest" description="Disordered" evidence="1">
    <location>
        <begin position="546"/>
        <end position="566"/>
    </location>
</feature>
<feature type="region of interest" description="Disordered" evidence="1">
    <location>
        <begin position="1344"/>
        <end position="1375"/>
    </location>
</feature>
<sequence>MEGKEKKPPPFRSPIPKLSEFAPPPPTTPRRPSTSSPSTFRPSKAVPSMYQFYPRLPLHYKSDRSLPDHLGRKPIFNPFDIQTGEEFDEWVGSLRTKIADALTPPQKTQPQHTTQSWLNRRSPSIVVDREDEADVVATAANENGAEHENEVEQENGTEHDAEWTTNANDMNDGQLFLPNPEHSVGVPLQTSLPYGNAATASYSLSSNDWYKFGHPMRPEDLDESIQDRWQTNLDMEERVEKDVEDVFEGVEDAFEGGIEGEGGVEDVFEEDVFEEGVEDMLEEGVEDVSEGVEDVSEGAEDVLEEGVEDVLEEDVEDVSEGGVEEGGVEEGGVEVEGVLERGVEGVLEGGIEGVLEGVEDVLEGSVEDVLEGDVEGVLEGAAEGVSEGPVKGVLEGTVEGVSAGAVEGVSAGAVEGVLEGDIEGVLEGAVERVLEEAVEGVLEGDVEDVLEGDVVDESLARPQYRVPASSKPLTSTADVIDRAESDNVDDNGTLALEKEVDQYDFVDNRSAGEDLEDDEKEETTLELSRLDSLQSSHTESFHSLVTDENYSQPFERHGPVDLMPSPRQITVVDDGEELEWDVAGDDVPMEDMAIAYDEKHHNDEEDEDEVSSGGPSHDMARLSSAPMILELLSSDDEAEHGNSIFEGDGTTSELVDLAATGDLTGSTTTSISTAVLEPAFNSPETSSPISAEATHVTPISTLDTIPALFSLTRSTPAFSTSPSTSVHFNWGSPPQGFGGLLVEAPTARETDAAADTGSDNPATQEEAMSIFDVLPEVHTSDAEPSTPPPVHTKYNGSPASYNAMAFVGRSESDVNLEEMARRDETEMVNISHGNDESVVVEELKVESGTMECMEIFTRRSQSPPPLSMLTSTSAAADETHVVPKHEIAADVSRNGRREDDSSLMPESEYAHDQLLEPYVPSHTLSTPLDARHDSKLAPRSPRPPRGMVAAHVRKFEKVAAASSAGLDLAASAQQQQLRRSARRAAPADDEEEDGSRRYGLRARDVKKIASVAPRTLKRKASRAPKVVDEEQLSNRDKGTAPSPSKAASRSSKATSKATSEEMLVEEDGSGVPTRSYSLRHRYVKKHEPEIAGPSRKRMKRVRLLESAEGRVPKDFGGPNEKMSELMQSGSGESVVGPNVMGEDGDFASENDGNNSSSNGNAREHRQRRTRVRKSSPVNTGKGKVATKGPVNPTDDSSQHFDHDHYDEHFDHDDIRAFLRDHDCSTHAEVDAVVDDPAADDAAVGDAAVDDAAVDDAAVGDTAIDDTAIDDTAIDDTAIDDTAIDDTAVGDVAQASSAVHTDTEQRRKIRLQIRSIYNLRSKCPMREFILKRFASKERYWTKSCLIEGPSTSPPRPRRRRRDEDVGTPSEGGQAREELVAMAGIVATTTVGDVDTVATATATADDDVPKELDRVRPDVLRGAKRVKYSPMEEEAEMDEEGEDGDGDRVGGNENSGVEGEGNG</sequence>
<feature type="region of interest" description="Disordered" evidence="1">
    <location>
        <begin position="886"/>
        <end position="906"/>
    </location>
</feature>
<name>A0A433QLL4_9FUNG</name>
<feature type="compositionally biased region" description="Basic and acidic residues" evidence="1">
    <location>
        <begin position="1025"/>
        <end position="1038"/>
    </location>
</feature>
<feature type="compositionally biased region" description="Basic residues" evidence="1">
    <location>
        <begin position="1164"/>
        <end position="1173"/>
    </location>
</feature>
<keyword evidence="3" id="KW-1185">Reference proteome</keyword>
<feature type="region of interest" description="Disordered" evidence="1">
    <location>
        <begin position="599"/>
        <end position="618"/>
    </location>
</feature>
<comment type="caution">
    <text evidence="2">The sequence shown here is derived from an EMBL/GenBank/DDBJ whole genome shotgun (WGS) entry which is preliminary data.</text>
</comment>
<proteinExistence type="predicted"/>
<feature type="compositionally biased region" description="Basic and acidic residues" evidence="1">
    <location>
        <begin position="886"/>
        <end position="900"/>
    </location>
</feature>
<accession>A0A433QLL4</accession>
<feature type="compositionally biased region" description="Low complexity" evidence="1">
    <location>
        <begin position="30"/>
        <end position="43"/>
    </location>
</feature>
<feature type="region of interest" description="Disordered" evidence="1">
    <location>
        <begin position="1"/>
        <end position="46"/>
    </location>
</feature>
<feature type="compositionally biased region" description="Acidic residues" evidence="1">
    <location>
        <begin position="1429"/>
        <end position="1443"/>
    </location>
</feature>